<dbReference type="EMBL" id="GBXM01036065">
    <property type="protein sequence ID" value="JAH72512.1"/>
    <property type="molecule type" value="Transcribed_RNA"/>
</dbReference>
<organism evidence="1">
    <name type="scientific">Anguilla anguilla</name>
    <name type="common">European freshwater eel</name>
    <name type="synonym">Muraena anguilla</name>
    <dbReference type="NCBI Taxonomy" id="7936"/>
    <lineage>
        <taxon>Eukaryota</taxon>
        <taxon>Metazoa</taxon>
        <taxon>Chordata</taxon>
        <taxon>Craniata</taxon>
        <taxon>Vertebrata</taxon>
        <taxon>Euteleostomi</taxon>
        <taxon>Actinopterygii</taxon>
        <taxon>Neopterygii</taxon>
        <taxon>Teleostei</taxon>
        <taxon>Anguilliformes</taxon>
        <taxon>Anguillidae</taxon>
        <taxon>Anguilla</taxon>
    </lineage>
</organism>
<evidence type="ECO:0000313" key="1">
    <source>
        <dbReference type="EMBL" id="JAH72512.1"/>
    </source>
</evidence>
<reference evidence="1" key="2">
    <citation type="journal article" date="2015" name="Fish Shellfish Immunol.">
        <title>Early steps in the European eel (Anguilla anguilla)-Vibrio vulnificus interaction in the gills: Role of the RtxA13 toxin.</title>
        <authorList>
            <person name="Callol A."/>
            <person name="Pajuelo D."/>
            <person name="Ebbesson L."/>
            <person name="Teles M."/>
            <person name="MacKenzie S."/>
            <person name="Amaro C."/>
        </authorList>
    </citation>
    <scope>NUCLEOTIDE SEQUENCE</scope>
</reference>
<protein>
    <submittedName>
        <fullName evidence="1">Uncharacterized protein</fullName>
    </submittedName>
</protein>
<dbReference type="AlphaFoldDB" id="A0A0E9V3A6"/>
<accession>A0A0E9V3A6</accession>
<reference evidence="1" key="1">
    <citation type="submission" date="2014-11" db="EMBL/GenBank/DDBJ databases">
        <authorList>
            <person name="Amaro Gonzalez C."/>
        </authorList>
    </citation>
    <scope>NUCLEOTIDE SEQUENCE</scope>
</reference>
<name>A0A0E9V3A6_ANGAN</name>
<proteinExistence type="predicted"/>
<sequence>MQFLKHFTHRITFTTTFSLLFLLHTTVSPY</sequence>